<dbReference type="Proteomes" id="UP001148838">
    <property type="component" value="Unassembled WGS sequence"/>
</dbReference>
<comment type="caution">
    <text evidence="1">The sequence shown here is derived from an EMBL/GenBank/DDBJ whole genome shotgun (WGS) entry which is preliminary data.</text>
</comment>
<keyword evidence="2" id="KW-1185">Reference proteome</keyword>
<sequence>MDLREVEYDGRDWINLAQDCGLISTDLAGSGPARRAVSTGLPVFICARYHRAKDVTRAAGMTWSGRAAYSTFGSRMSGARCLACWTPLPTPLTLRVTC</sequence>
<reference evidence="1 2" key="1">
    <citation type="journal article" date="2022" name="Allergy">
        <title>Genome assembly and annotation of Periplaneta americana reveal a comprehensive cockroach allergen profile.</title>
        <authorList>
            <person name="Wang L."/>
            <person name="Xiong Q."/>
            <person name="Saelim N."/>
            <person name="Wang L."/>
            <person name="Nong W."/>
            <person name="Wan A.T."/>
            <person name="Shi M."/>
            <person name="Liu X."/>
            <person name="Cao Q."/>
            <person name="Hui J.H.L."/>
            <person name="Sookrung N."/>
            <person name="Leung T.F."/>
            <person name="Tungtrongchitr A."/>
            <person name="Tsui S.K.W."/>
        </authorList>
    </citation>
    <scope>NUCLEOTIDE SEQUENCE [LARGE SCALE GENOMIC DNA]</scope>
    <source>
        <strain evidence="1">PWHHKU_190912</strain>
    </source>
</reference>
<protein>
    <submittedName>
        <fullName evidence="1">Uncharacterized protein</fullName>
    </submittedName>
</protein>
<gene>
    <name evidence="1" type="ORF">ANN_16313</name>
</gene>
<evidence type="ECO:0000313" key="2">
    <source>
        <dbReference type="Proteomes" id="UP001148838"/>
    </source>
</evidence>
<dbReference type="EMBL" id="JAJSOF020000027">
    <property type="protein sequence ID" value="KAJ4433994.1"/>
    <property type="molecule type" value="Genomic_DNA"/>
</dbReference>
<name>A0ABQ8SIM8_PERAM</name>
<accession>A0ABQ8SIM8</accession>
<evidence type="ECO:0000313" key="1">
    <source>
        <dbReference type="EMBL" id="KAJ4433994.1"/>
    </source>
</evidence>
<proteinExistence type="predicted"/>
<organism evidence="1 2">
    <name type="scientific">Periplaneta americana</name>
    <name type="common">American cockroach</name>
    <name type="synonym">Blatta americana</name>
    <dbReference type="NCBI Taxonomy" id="6978"/>
    <lineage>
        <taxon>Eukaryota</taxon>
        <taxon>Metazoa</taxon>
        <taxon>Ecdysozoa</taxon>
        <taxon>Arthropoda</taxon>
        <taxon>Hexapoda</taxon>
        <taxon>Insecta</taxon>
        <taxon>Pterygota</taxon>
        <taxon>Neoptera</taxon>
        <taxon>Polyneoptera</taxon>
        <taxon>Dictyoptera</taxon>
        <taxon>Blattodea</taxon>
        <taxon>Blattoidea</taxon>
        <taxon>Blattidae</taxon>
        <taxon>Blattinae</taxon>
        <taxon>Periplaneta</taxon>
    </lineage>
</organism>